<feature type="transmembrane region" description="Helical" evidence="1">
    <location>
        <begin position="171"/>
        <end position="191"/>
    </location>
</feature>
<dbReference type="RefSeq" id="WP_336131474.1">
    <property type="nucleotide sequence ID" value="NZ_JBANDL010000002.1"/>
</dbReference>
<accession>A0ABU8D0N3</accession>
<keyword evidence="1" id="KW-1133">Transmembrane helix</keyword>
<dbReference type="EMBL" id="JBANDL010000002">
    <property type="protein sequence ID" value="MEI2454575.1"/>
    <property type="molecule type" value="Genomic_DNA"/>
</dbReference>
<comment type="caution">
    <text evidence="2">The sequence shown here is derived from an EMBL/GenBank/DDBJ whole genome shotgun (WGS) entry which is preliminary data.</text>
</comment>
<keyword evidence="1" id="KW-0472">Membrane</keyword>
<organism evidence="2 3">
    <name type="scientific">Lysobacter firmicutimachus</name>
    <dbReference type="NCBI Taxonomy" id="1792846"/>
    <lineage>
        <taxon>Bacteria</taxon>
        <taxon>Pseudomonadati</taxon>
        <taxon>Pseudomonadota</taxon>
        <taxon>Gammaproteobacteria</taxon>
        <taxon>Lysobacterales</taxon>
        <taxon>Lysobacteraceae</taxon>
        <taxon>Lysobacter</taxon>
    </lineage>
</organism>
<name>A0ABU8D0N3_9GAMM</name>
<evidence type="ECO:0000313" key="2">
    <source>
        <dbReference type="EMBL" id="MEI2454575.1"/>
    </source>
</evidence>
<feature type="transmembrane region" description="Helical" evidence="1">
    <location>
        <begin position="56"/>
        <end position="75"/>
    </location>
</feature>
<feature type="transmembrane region" description="Helical" evidence="1">
    <location>
        <begin position="87"/>
        <end position="107"/>
    </location>
</feature>
<dbReference type="Proteomes" id="UP001387215">
    <property type="component" value="Unassembled WGS sequence"/>
</dbReference>
<gene>
    <name evidence="2" type="ORF">V2J18_07765</name>
</gene>
<evidence type="ECO:0000313" key="3">
    <source>
        <dbReference type="Proteomes" id="UP001387215"/>
    </source>
</evidence>
<proteinExistence type="predicted"/>
<feature type="transmembrane region" description="Helical" evidence="1">
    <location>
        <begin position="197"/>
        <end position="217"/>
    </location>
</feature>
<keyword evidence="1" id="KW-0812">Transmembrane</keyword>
<evidence type="ECO:0000256" key="1">
    <source>
        <dbReference type="SAM" id="Phobius"/>
    </source>
</evidence>
<sequence>MNQPIATPDVSTEIESRPQWSAMPSINELMNDVAFNDKQSFNRSVGARIQRGATQFAVACSPGVLGVYAGGALHVLYGVEKETLRPYVLASAAWVAAGAVVGLAALAREAYRAREYGWLTITDVQANVMDDYRALDEITLHRLAPVPLLQLEEAKIDLSAQSVRATSRAQMVGFTTAAMTSALNLAASALGFTSPPYVVTLIAALLVGFGFGGALYFGTKSHFDRVGDILSKAILRAKDRKTPKALDV</sequence>
<reference evidence="2 3" key="1">
    <citation type="submission" date="2024-02" db="EMBL/GenBank/DDBJ databases">
        <title>Lysobacter Genome Sequencing and Mining.</title>
        <authorList>
            <person name="Bierman J."/>
            <person name="Walker M.C."/>
        </authorList>
    </citation>
    <scope>NUCLEOTIDE SEQUENCE [LARGE SCALE GENOMIC DNA]</scope>
    <source>
        <strain evidence="2 3">PB6250</strain>
    </source>
</reference>
<protein>
    <submittedName>
        <fullName evidence="2">Uncharacterized protein</fullName>
    </submittedName>
</protein>
<keyword evidence="3" id="KW-1185">Reference proteome</keyword>